<dbReference type="PANTHER" id="PTHR13412">
    <property type="entry name" value="T-CELL IMMUNOMODULATORY PROTEIN HOMOLOG"/>
    <property type="match status" value="1"/>
</dbReference>
<dbReference type="SUPFAM" id="SSF69318">
    <property type="entry name" value="Integrin alpha N-terminal domain"/>
    <property type="match status" value="1"/>
</dbReference>
<dbReference type="Ensembl" id="ENSGMOT00000035100.1">
    <property type="protein sequence ID" value="ENSGMOP00000034335.1"/>
    <property type="gene ID" value="ENSGMOG00000019462.2"/>
</dbReference>
<sequence length="401" mass="43773">MYMHPGPNVCVLLQVLMCVYCFRFSCVCIASGPHVCVCVFCSRLVEWHKALSASVKMRVPHSNAFVDLNMDFTAGQSKWNFSKEEILPTEVPRGSVIVGQSSFVDIDGDGHQDHLLPVCLDEACRSSAIYLAGQRNKEWVTLLSDFQQGETKWGLVPGAPGLPLALHLGDYNLDGFPDALVILRNSSSRAQRAFLLENVPCSGSSCPSVGRTFRVHWDQSDMGSIPQAALATFYDIYEDGILDMLVLSRAEGKADFIIHALKNNFEADAYFVKVIVLSGLCSSDCPQKVTPFGVNQPGPYVMYTTVDSNGNLKNASAGQLSQSAHLSLQLPYIVLGLGRSANFLDHLYVGIPRPPGETVSTKFPSGASKWFCASLISSHLCVSLSLSLSLSLCYLRFLLCL</sequence>
<evidence type="ECO:0000313" key="9">
    <source>
        <dbReference type="Ensembl" id="ENSGMOP00000034335.1"/>
    </source>
</evidence>
<comment type="similarity">
    <text evidence="2">Belongs to the TIP family.</text>
</comment>
<evidence type="ECO:0000256" key="5">
    <source>
        <dbReference type="ARBA" id="ARBA00023136"/>
    </source>
</evidence>
<dbReference type="InterPro" id="IPR028994">
    <property type="entry name" value="Integrin_alpha_N"/>
</dbReference>
<dbReference type="Proteomes" id="UP000694546">
    <property type="component" value="Chromosome 14"/>
</dbReference>
<dbReference type="GeneTree" id="ENSGT00390000013367"/>
<keyword evidence="7" id="KW-0732">Signal</keyword>
<proteinExistence type="inferred from homology"/>
<evidence type="ECO:0000256" key="2">
    <source>
        <dbReference type="ARBA" id="ARBA00006496"/>
    </source>
</evidence>
<keyword evidence="3" id="KW-0812">Transmembrane</keyword>
<keyword evidence="6" id="KW-0325">Glycoprotein</keyword>
<dbReference type="GO" id="GO:0005886">
    <property type="term" value="C:plasma membrane"/>
    <property type="evidence" value="ECO:0007669"/>
    <property type="project" value="TreeGrafter"/>
</dbReference>
<dbReference type="Pfam" id="PF23122">
    <property type="entry name" value="C2_ITFG1"/>
    <property type="match status" value="1"/>
</dbReference>
<organism evidence="9 10">
    <name type="scientific">Gadus morhua</name>
    <name type="common">Atlantic cod</name>
    <dbReference type="NCBI Taxonomy" id="8049"/>
    <lineage>
        <taxon>Eukaryota</taxon>
        <taxon>Metazoa</taxon>
        <taxon>Chordata</taxon>
        <taxon>Craniata</taxon>
        <taxon>Vertebrata</taxon>
        <taxon>Euteleostomi</taxon>
        <taxon>Actinopterygii</taxon>
        <taxon>Neopterygii</taxon>
        <taxon>Teleostei</taxon>
        <taxon>Neoteleostei</taxon>
        <taxon>Acanthomorphata</taxon>
        <taxon>Zeiogadaria</taxon>
        <taxon>Gadariae</taxon>
        <taxon>Gadiformes</taxon>
        <taxon>Gadoidei</taxon>
        <taxon>Gadidae</taxon>
        <taxon>Gadus</taxon>
    </lineage>
</organism>
<keyword evidence="5" id="KW-0472">Membrane</keyword>
<feature type="domain" description="T-cell immunomodulatory protein TIP C2" evidence="8">
    <location>
        <begin position="291"/>
        <end position="357"/>
    </location>
</feature>
<keyword evidence="4" id="KW-1133">Transmembrane helix</keyword>
<reference evidence="9" key="1">
    <citation type="submission" date="2025-08" db="UniProtKB">
        <authorList>
            <consortium name="Ensembl"/>
        </authorList>
    </citation>
    <scope>IDENTIFICATION</scope>
</reference>
<reference evidence="9" key="2">
    <citation type="submission" date="2025-09" db="UniProtKB">
        <authorList>
            <consortium name="Ensembl"/>
        </authorList>
    </citation>
    <scope>IDENTIFICATION</scope>
</reference>
<accession>A0A8C5AN86</accession>
<dbReference type="InterPro" id="IPR057089">
    <property type="entry name" value="C2_TIP"/>
</dbReference>
<dbReference type="AlphaFoldDB" id="A0A8C5AN86"/>
<dbReference type="PANTHER" id="PTHR13412:SF0">
    <property type="entry name" value="T-CELL IMMUNOMODULATORY PROTEIN"/>
    <property type="match status" value="1"/>
</dbReference>
<gene>
    <name evidence="9" type="primary">ITFG1</name>
</gene>
<feature type="chain" id="PRO_5035000603" evidence="7">
    <location>
        <begin position="22"/>
        <end position="401"/>
    </location>
</feature>
<keyword evidence="10" id="KW-1185">Reference proteome</keyword>
<protein>
    <submittedName>
        <fullName evidence="9">Integrin alpha FG-GAP repeat containing 1</fullName>
    </submittedName>
</protein>
<evidence type="ECO:0000256" key="7">
    <source>
        <dbReference type="SAM" id="SignalP"/>
    </source>
</evidence>
<evidence type="ECO:0000256" key="1">
    <source>
        <dbReference type="ARBA" id="ARBA00004479"/>
    </source>
</evidence>
<evidence type="ECO:0000256" key="3">
    <source>
        <dbReference type="ARBA" id="ARBA00022692"/>
    </source>
</evidence>
<evidence type="ECO:0000259" key="8">
    <source>
        <dbReference type="Pfam" id="PF23122"/>
    </source>
</evidence>
<evidence type="ECO:0000313" key="10">
    <source>
        <dbReference type="Proteomes" id="UP000694546"/>
    </source>
</evidence>
<dbReference type="InterPro" id="IPR024881">
    <property type="entry name" value="Tip"/>
</dbReference>
<feature type="signal peptide" evidence="7">
    <location>
        <begin position="1"/>
        <end position="21"/>
    </location>
</feature>
<name>A0A8C5AN86_GADMO</name>
<evidence type="ECO:0000256" key="6">
    <source>
        <dbReference type="ARBA" id="ARBA00023180"/>
    </source>
</evidence>
<evidence type="ECO:0000256" key="4">
    <source>
        <dbReference type="ARBA" id="ARBA00022989"/>
    </source>
</evidence>
<comment type="subcellular location">
    <subcellularLocation>
        <location evidence="1">Membrane</location>
        <topology evidence="1">Single-pass type I membrane protein</topology>
    </subcellularLocation>
</comment>